<proteinExistence type="predicted"/>
<dbReference type="InterPro" id="IPR039556">
    <property type="entry name" value="ICL/PEPM"/>
</dbReference>
<gene>
    <name evidence="1" type="ORF">AVCANL283_08660</name>
</gene>
<dbReference type="SUPFAM" id="SSF51621">
    <property type="entry name" value="Phosphoenolpyruvate/pyruvate domain"/>
    <property type="match status" value="1"/>
</dbReference>
<name>A0ABS7WTQ1_9BACT</name>
<reference evidence="1 2" key="1">
    <citation type="submission" date="2020-07" db="EMBL/GenBank/DDBJ databases">
        <title>Transfer of Campylobacter canadensis to the novel genus Avispirillum gen. nov., that also includes two novel species recovered from migratory waterfowl: Avispirillum anseris sp. nov. and Avispirillum brantae sp. nov.</title>
        <authorList>
            <person name="Miller W.G."/>
            <person name="Chapman M.H."/>
            <person name="Yee E."/>
            <person name="Inglis G.D."/>
        </authorList>
    </citation>
    <scope>NUCLEOTIDE SEQUENCE [LARGE SCALE GENOMIC DNA]</scope>
    <source>
        <strain evidence="1 2">L283</strain>
    </source>
</reference>
<dbReference type="EMBL" id="JACGBB010000041">
    <property type="protein sequence ID" value="MBZ7988158.1"/>
    <property type="molecule type" value="Genomic_DNA"/>
</dbReference>
<dbReference type="Pfam" id="PF13714">
    <property type="entry name" value="PEP_mutase"/>
    <property type="match status" value="1"/>
</dbReference>
<evidence type="ECO:0000313" key="2">
    <source>
        <dbReference type="Proteomes" id="UP000786183"/>
    </source>
</evidence>
<organism evidence="1 2">
    <name type="scientific">Campylobacter canadensis</name>
    <dbReference type="NCBI Taxonomy" id="449520"/>
    <lineage>
        <taxon>Bacteria</taxon>
        <taxon>Pseudomonadati</taxon>
        <taxon>Campylobacterota</taxon>
        <taxon>Epsilonproteobacteria</taxon>
        <taxon>Campylobacterales</taxon>
        <taxon>Campylobacteraceae</taxon>
        <taxon>Campylobacter</taxon>
    </lineage>
</organism>
<evidence type="ECO:0000313" key="1">
    <source>
        <dbReference type="EMBL" id="MBZ7988158.1"/>
    </source>
</evidence>
<protein>
    <submittedName>
        <fullName evidence="1">Oxaloacetate decarboxylase</fullName>
    </submittedName>
</protein>
<dbReference type="RefSeq" id="WP_172234083.1">
    <property type="nucleotide sequence ID" value="NZ_CP035946.1"/>
</dbReference>
<sequence>MQNLLISNLKNGGLITAVGATNALIAHLIELAGFKTVYATGAGMANMNFNYPDIGLVSMSEMLENTKRIIDAVEISVIADIDNGYGNALNVYRTAKEFSKINTAAIQLEDQVLPKRCGHFDGKKIITSDEMCGKIKAAKDAIIGNTLLIARTDAIAIEGFESAIERANLYKEAGADILFVEAPTSIEQMIQIPKMLDCYTVANMVEGGKSPIISNDELEKMGYNIVLYANATLKAAIFGVKNLLNHIKQTGSTKDAEHLMISMKERGEITKLSQYIKMQNRYKA</sequence>
<dbReference type="PANTHER" id="PTHR42905:SF5">
    <property type="entry name" value="CARBOXYVINYL-CARBOXYPHOSPHONATE PHOSPHORYLMUTASE, CHLOROPLASTIC"/>
    <property type="match status" value="1"/>
</dbReference>
<comment type="caution">
    <text evidence="1">The sequence shown here is derived from an EMBL/GenBank/DDBJ whole genome shotgun (WGS) entry which is preliminary data.</text>
</comment>
<dbReference type="CDD" id="cd00377">
    <property type="entry name" value="ICL_PEPM"/>
    <property type="match status" value="1"/>
</dbReference>
<dbReference type="InterPro" id="IPR015813">
    <property type="entry name" value="Pyrv/PenolPyrv_kinase-like_dom"/>
</dbReference>
<dbReference type="Gene3D" id="3.20.20.60">
    <property type="entry name" value="Phosphoenolpyruvate-binding domains"/>
    <property type="match status" value="1"/>
</dbReference>
<dbReference type="Proteomes" id="UP000786183">
    <property type="component" value="Unassembled WGS sequence"/>
</dbReference>
<keyword evidence="2" id="KW-1185">Reference proteome</keyword>
<dbReference type="PANTHER" id="PTHR42905">
    <property type="entry name" value="PHOSPHOENOLPYRUVATE CARBOXYLASE"/>
    <property type="match status" value="1"/>
</dbReference>
<dbReference type="InterPro" id="IPR040442">
    <property type="entry name" value="Pyrv_kinase-like_dom_sf"/>
</dbReference>
<accession>A0ABS7WTQ1</accession>